<sequence>MRSHAPLRRLSLLTAASTALALTAACGSSDSSSSAASGTSPAGSGGGKLTLGIGYFQGAALGPESIISANPELAAKVPATFKLTPMGSGVAGLAELRGGAFPVASGVGNPPVVGAIATGTPIKVIYAESFDAAQLVVPTSIKADADLAGKTIGDLNGSSEDFELRGWISTKGLTDKVKVVGFPSEAAAGAAYKAGKIDAAYVELPQAYDILKKGGARTVVTAQQIAELGFPSLNVLVVTEDFASKHADVVQSLVCQAMKGLTAVKGANAETVITNGAKLVGAAPADAIAATKALPFVSNETQLSWFKDDGGDVSTGKILKAYKLSADFLKAQGRVQKIPTDAEIASHIDPSFVEKAVADGCDK</sequence>
<dbReference type="OrthoDB" id="286202at2"/>
<dbReference type="AlphaFoldDB" id="A0A420XPT8"/>
<gene>
    <name evidence="5" type="ORF">CLV35_1760</name>
</gene>
<keyword evidence="6" id="KW-1185">Reference proteome</keyword>
<accession>A0A420XPT8</accession>
<comment type="subcellular location">
    <subcellularLocation>
        <location evidence="1">Periplasm</location>
    </subcellularLocation>
</comment>
<name>A0A420XPT8_9ACTN</name>
<evidence type="ECO:0000256" key="1">
    <source>
        <dbReference type="ARBA" id="ARBA00004418"/>
    </source>
</evidence>
<dbReference type="GO" id="GO:0042918">
    <property type="term" value="P:alkanesulfonate transmembrane transport"/>
    <property type="evidence" value="ECO:0007669"/>
    <property type="project" value="TreeGrafter"/>
</dbReference>
<reference evidence="5 6" key="1">
    <citation type="submission" date="2018-10" db="EMBL/GenBank/DDBJ databases">
        <title>Genomic Encyclopedia of Archaeal and Bacterial Type Strains, Phase II (KMG-II): from individual species to whole genera.</title>
        <authorList>
            <person name="Goeker M."/>
        </authorList>
    </citation>
    <scope>NUCLEOTIDE SEQUENCE [LARGE SCALE GENOMIC DNA]</scope>
    <source>
        <strain evidence="5 6">RP-AC37</strain>
    </source>
</reference>
<protein>
    <submittedName>
        <fullName evidence="5">NitT/TauT family transport system substrate-binding protein</fullName>
    </submittedName>
</protein>
<proteinExistence type="inferred from homology"/>
<keyword evidence="3 4" id="KW-0732">Signal</keyword>
<evidence type="ECO:0000256" key="2">
    <source>
        <dbReference type="ARBA" id="ARBA00010742"/>
    </source>
</evidence>
<evidence type="ECO:0000313" key="6">
    <source>
        <dbReference type="Proteomes" id="UP000281955"/>
    </source>
</evidence>
<dbReference type="RefSeq" id="WP_121193101.1">
    <property type="nucleotide sequence ID" value="NZ_RBWV01000011.1"/>
</dbReference>
<dbReference type="GO" id="GO:0042597">
    <property type="term" value="C:periplasmic space"/>
    <property type="evidence" value="ECO:0007669"/>
    <property type="project" value="UniProtKB-SubCell"/>
</dbReference>
<dbReference type="PROSITE" id="PS51257">
    <property type="entry name" value="PROKAR_LIPOPROTEIN"/>
    <property type="match status" value="1"/>
</dbReference>
<feature type="chain" id="PRO_5039049826" evidence="4">
    <location>
        <begin position="22"/>
        <end position="363"/>
    </location>
</feature>
<evidence type="ECO:0000256" key="4">
    <source>
        <dbReference type="SAM" id="SignalP"/>
    </source>
</evidence>
<dbReference type="EMBL" id="RBWV01000011">
    <property type="protein sequence ID" value="RKS75301.1"/>
    <property type="molecule type" value="Genomic_DNA"/>
</dbReference>
<comment type="similarity">
    <text evidence="2">Belongs to the bacterial solute-binding protein SsuA/TauA family.</text>
</comment>
<dbReference type="InParanoid" id="A0A420XPT8"/>
<feature type="signal peptide" evidence="4">
    <location>
        <begin position="1"/>
        <end position="21"/>
    </location>
</feature>
<dbReference type="Gene3D" id="3.40.190.10">
    <property type="entry name" value="Periplasmic binding protein-like II"/>
    <property type="match status" value="2"/>
</dbReference>
<evidence type="ECO:0000256" key="3">
    <source>
        <dbReference type="ARBA" id="ARBA00022729"/>
    </source>
</evidence>
<dbReference type="SUPFAM" id="SSF53850">
    <property type="entry name" value="Periplasmic binding protein-like II"/>
    <property type="match status" value="1"/>
</dbReference>
<dbReference type="Proteomes" id="UP000281955">
    <property type="component" value="Unassembled WGS sequence"/>
</dbReference>
<evidence type="ECO:0000313" key="5">
    <source>
        <dbReference type="EMBL" id="RKS75301.1"/>
    </source>
</evidence>
<dbReference type="PANTHER" id="PTHR30024">
    <property type="entry name" value="ALIPHATIC SULFONATES-BINDING PROTEIN-RELATED"/>
    <property type="match status" value="1"/>
</dbReference>
<comment type="caution">
    <text evidence="5">The sequence shown here is derived from an EMBL/GenBank/DDBJ whole genome shotgun (WGS) entry which is preliminary data.</text>
</comment>
<dbReference type="PANTHER" id="PTHR30024:SF47">
    <property type="entry name" value="TAURINE-BINDING PERIPLASMIC PROTEIN"/>
    <property type="match status" value="1"/>
</dbReference>
<dbReference type="Pfam" id="PF13379">
    <property type="entry name" value="NMT1_2"/>
    <property type="match status" value="1"/>
</dbReference>
<organism evidence="5 6">
    <name type="scientific">Motilibacter peucedani</name>
    <dbReference type="NCBI Taxonomy" id="598650"/>
    <lineage>
        <taxon>Bacteria</taxon>
        <taxon>Bacillati</taxon>
        <taxon>Actinomycetota</taxon>
        <taxon>Actinomycetes</taxon>
        <taxon>Motilibacterales</taxon>
        <taxon>Motilibacteraceae</taxon>
        <taxon>Motilibacter</taxon>
    </lineage>
</organism>